<comment type="caution">
    <text evidence="1">The sequence shown here is derived from an EMBL/GenBank/DDBJ whole genome shotgun (WGS) entry which is preliminary data.</text>
</comment>
<gene>
    <name evidence="1" type="ORF">PACLA_8A041794</name>
</gene>
<sequence>MVVDIANSKLSWKTGEAALFVETTSRTVNKLSVLLERYSDVFVKRPSDPLGLTTSEAKALSDFRSSQQSREQS</sequence>
<dbReference type="Proteomes" id="UP001152795">
    <property type="component" value="Unassembled WGS sequence"/>
</dbReference>
<dbReference type="EMBL" id="CACRXK020012268">
    <property type="protein sequence ID" value="CAB4023007.1"/>
    <property type="molecule type" value="Genomic_DNA"/>
</dbReference>
<keyword evidence="2" id="KW-1185">Reference proteome</keyword>
<name>A0A6S7IYE0_PARCT</name>
<accession>A0A6S7IYE0</accession>
<organism evidence="1 2">
    <name type="scientific">Paramuricea clavata</name>
    <name type="common">Red gorgonian</name>
    <name type="synonym">Violescent sea-whip</name>
    <dbReference type="NCBI Taxonomy" id="317549"/>
    <lineage>
        <taxon>Eukaryota</taxon>
        <taxon>Metazoa</taxon>
        <taxon>Cnidaria</taxon>
        <taxon>Anthozoa</taxon>
        <taxon>Octocorallia</taxon>
        <taxon>Malacalcyonacea</taxon>
        <taxon>Plexauridae</taxon>
        <taxon>Paramuricea</taxon>
    </lineage>
</organism>
<proteinExistence type="predicted"/>
<feature type="non-terminal residue" evidence="1">
    <location>
        <position position="73"/>
    </location>
</feature>
<protein>
    <submittedName>
        <fullName evidence="1">Uncharacterized protein</fullName>
    </submittedName>
</protein>
<dbReference type="AlphaFoldDB" id="A0A6S7IYE0"/>
<evidence type="ECO:0000313" key="2">
    <source>
        <dbReference type="Proteomes" id="UP001152795"/>
    </source>
</evidence>
<reference evidence="1" key="1">
    <citation type="submission" date="2020-04" db="EMBL/GenBank/DDBJ databases">
        <authorList>
            <person name="Alioto T."/>
            <person name="Alioto T."/>
            <person name="Gomez Garrido J."/>
        </authorList>
    </citation>
    <scope>NUCLEOTIDE SEQUENCE</scope>
    <source>
        <strain evidence="1">A484AB</strain>
    </source>
</reference>
<evidence type="ECO:0000313" key="1">
    <source>
        <dbReference type="EMBL" id="CAB4023007.1"/>
    </source>
</evidence>